<sequence length="164" mass="18401">MTYSILRIIELMDKQFPLLLNSVLERTPVIVAGEDIELVDDITESLTTLCPHRHKLVFWRDFTSESEILSVWEEEKHNYEVSRTVVCGLSGNLRLALDRISRFAGWILAIPLGSTVLGVQVNEKTLEDVTAHVLTNSANCGILRITSPSSMTFTLVKQIDSSLD</sequence>
<gene>
    <name evidence="1" type="ORF">S01H4_04737</name>
</gene>
<protein>
    <submittedName>
        <fullName evidence="1">Uncharacterized protein</fullName>
    </submittedName>
</protein>
<organism evidence="1">
    <name type="scientific">marine sediment metagenome</name>
    <dbReference type="NCBI Taxonomy" id="412755"/>
    <lineage>
        <taxon>unclassified sequences</taxon>
        <taxon>metagenomes</taxon>
        <taxon>ecological metagenomes</taxon>
    </lineage>
</organism>
<evidence type="ECO:0000313" key="1">
    <source>
        <dbReference type="EMBL" id="GAG66275.1"/>
    </source>
</evidence>
<feature type="non-terminal residue" evidence="1">
    <location>
        <position position="164"/>
    </location>
</feature>
<reference evidence="1" key="1">
    <citation type="journal article" date="2014" name="Front. Microbiol.">
        <title>High frequency of phylogenetically diverse reductive dehalogenase-homologous genes in deep subseafloor sedimentary metagenomes.</title>
        <authorList>
            <person name="Kawai M."/>
            <person name="Futagami T."/>
            <person name="Toyoda A."/>
            <person name="Takaki Y."/>
            <person name="Nishi S."/>
            <person name="Hori S."/>
            <person name="Arai W."/>
            <person name="Tsubouchi T."/>
            <person name="Morono Y."/>
            <person name="Uchiyama I."/>
            <person name="Ito T."/>
            <person name="Fujiyama A."/>
            <person name="Inagaki F."/>
            <person name="Takami H."/>
        </authorList>
    </citation>
    <scope>NUCLEOTIDE SEQUENCE</scope>
    <source>
        <strain evidence="1">Expedition CK06-06</strain>
    </source>
</reference>
<comment type="caution">
    <text evidence="1">The sequence shown here is derived from an EMBL/GenBank/DDBJ whole genome shotgun (WGS) entry which is preliminary data.</text>
</comment>
<dbReference type="AlphaFoldDB" id="X0ZA33"/>
<dbReference type="EMBL" id="BART01001297">
    <property type="protein sequence ID" value="GAG66275.1"/>
    <property type="molecule type" value="Genomic_DNA"/>
</dbReference>
<accession>X0ZA33</accession>
<name>X0ZA33_9ZZZZ</name>
<proteinExistence type="predicted"/>